<name>A0A934RBH0_9BACT</name>
<keyword evidence="3" id="KW-1185">Reference proteome</keyword>
<dbReference type="Gene3D" id="3.40.50.1110">
    <property type="entry name" value="SGNH hydrolase"/>
    <property type="match status" value="1"/>
</dbReference>
<dbReference type="InterPro" id="IPR036514">
    <property type="entry name" value="SGNH_hydro_sf"/>
</dbReference>
<feature type="domain" description="SGNH hydrolase-type esterase" evidence="1">
    <location>
        <begin position="37"/>
        <end position="210"/>
    </location>
</feature>
<dbReference type="GO" id="GO:0004622">
    <property type="term" value="F:phosphatidylcholine lysophospholipase activity"/>
    <property type="evidence" value="ECO:0007669"/>
    <property type="project" value="TreeGrafter"/>
</dbReference>
<dbReference type="PANTHER" id="PTHR30383">
    <property type="entry name" value="THIOESTERASE 1/PROTEASE 1/LYSOPHOSPHOLIPASE L1"/>
    <property type="match status" value="1"/>
</dbReference>
<dbReference type="Proteomes" id="UP000658278">
    <property type="component" value="Unassembled WGS sequence"/>
</dbReference>
<gene>
    <name evidence="2" type="ORF">JIN81_00895</name>
</gene>
<dbReference type="EMBL" id="JAENII010000001">
    <property type="protein sequence ID" value="MBK1825561.1"/>
    <property type="molecule type" value="Genomic_DNA"/>
</dbReference>
<dbReference type="Pfam" id="PF13472">
    <property type="entry name" value="Lipase_GDSL_2"/>
    <property type="match status" value="1"/>
</dbReference>
<evidence type="ECO:0000313" key="2">
    <source>
        <dbReference type="EMBL" id="MBK1825561.1"/>
    </source>
</evidence>
<evidence type="ECO:0000313" key="3">
    <source>
        <dbReference type="Proteomes" id="UP000658278"/>
    </source>
</evidence>
<accession>A0A934RBH0</accession>
<protein>
    <recommendedName>
        <fullName evidence="1">SGNH hydrolase-type esterase domain-containing protein</fullName>
    </recommendedName>
</protein>
<dbReference type="PANTHER" id="PTHR30383:SF5">
    <property type="entry name" value="SGNH HYDROLASE-TYPE ESTERASE DOMAIN-CONTAINING PROTEIN"/>
    <property type="match status" value="1"/>
</dbReference>
<organism evidence="2 3">
    <name type="scientific">Haloferula rosea</name>
    <dbReference type="NCBI Taxonomy" id="490093"/>
    <lineage>
        <taxon>Bacteria</taxon>
        <taxon>Pseudomonadati</taxon>
        <taxon>Verrucomicrobiota</taxon>
        <taxon>Verrucomicrobiia</taxon>
        <taxon>Verrucomicrobiales</taxon>
        <taxon>Verrucomicrobiaceae</taxon>
        <taxon>Haloferula</taxon>
    </lineage>
</organism>
<dbReference type="InterPro" id="IPR051532">
    <property type="entry name" value="Ester_Hydrolysis_Enzymes"/>
</dbReference>
<dbReference type="SUPFAM" id="SSF52266">
    <property type="entry name" value="SGNH hydrolase"/>
    <property type="match status" value="1"/>
</dbReference>
<dbReference type="InterPro" id="IPR013830">
    <property type="entry name" value="SGNH_hydro"/>
</dbReference>
<comment type="caution">
    <text evidence="2">The sequence shown here is derived from an EMBL/GenBank/DDBJ whole genome shotgun (WGS) entry which is preliminary data.</text>
</comment>
<reference evidence="2" key="1">
    <citation type="submission" date="2021-01" db="EMBL/GenBank/DDBJ databases">
        <title>Modified the classification status of verrucomicrobia.</title>
        <authorList>
            <person name="Feng X."/>
        </authorList>
    </citation>
    <scope>NUCLEOTIDE SEQUENCE</scope>
    <source>
        <strain evidence="2">KCTC 22201</strain>
    </source>
</reference>
<evidence type="ECO:0000259" key="1">
    <source>
        <dbReference type="Pfam" id="PF13472"/>
    </source>
</evidence>
<dbReference type="AlphaFoldDB" id="A0A934RBH0"/>
<sequence>MKALEELKDRLRATVVLCFLLLSLEVAFAERPTRVACVGDSITYGFGIGSREEKSYPAQLQGLLGDPWIVGNFGKNGATVLKKGHAPYWKAPQYRAALKFQPDVVIIALGTNDSRPENIGKQRENFVPNYLDLIRSFRSLESKPVVWICRPVPIYVTRKGMTDAVLRNEIIPLVDEVANRAGVEVIDFYTVLSHRKEMFPDGVHPDAAGAGRIAEAVVAAITKEDR</sequence>
<dbReference type="RefSeq" id="WP_200275310.1">
    <property type="nucleotide sequence ID" value="NZ_JAENII010000001.1"/>
</dbReference>
<proteinExistence type="predicted"/>